<organism evidence="3 4">
    <name type="scientific">Ectocarpus siliculosus</name>
    <name type="common">Brown alga</name>
    <name type="synonym">Conferva siliculosa</name>
    <dbReference type="NCBI Taxonomy" id="2880"/>
    <lineage>
        <taxon>Eukaryota</taxon>
        <taxon>Sar</taxon>
        <taxon>Stramenopiles</taxon>
        <taxon>Ochrophyta</taxon>
        <taxon>PX clade</taxon>
        <taxon>Phaeophyceae</taxon>
        <taxon>Ectocarpales</taxon>
        <taxon>Ectocarpaceae</taxon>
        <taxon>Ectocarpus</taxon>
    </lineage>
</organism>
<sequence length="451" mass="47947">MDPSLDPSARCCDQQQQHPAVAAAPREASEETGGILLYYKYIPLGEEGRAVVKDWYVEHCGVERLRGRVRVALDGVNCTLGGSLAALRRHIGSVEAHVALRGHDIDFKLASSRGARNSQAAQESGFTTLSVKAVKEVVTLGTRGAGLSHLEGGRHVSPQEFHRLLQEGAARNRQAHKVVCDEGGGRTSSGKESVAATAGGVVGLSSLDAPTPADDRGGDLAEATPTRRSGHGTVVARAMNEGASTVSEGCAGAPAPAAAPAIVGKSLQGGEGDKGDKDVPPGCSESAGANAEDATVAEEKEAVLLDVRNVYETSIGRFRGKRVLMYCTGGVRCELASALVRRHCDADATGTDVLQLSGGIERYLQSAGGGGEQSPEGFFRGKNFVFDERWFVLASNLCWTLVIKLSGKPDFNKDKRSRPGEKERHMLADHIQILFGKERGLKQRRKKIQLY</sequence>
<dbReference type="eggNOG" id="ENOG502QSQK">
    <property type="taxonomic scope" value="Eukaryota"/>
</dbReference>
<reference evidence="3 4" key="1">
    <citation type="journal article" date="2010" name="Nature">
        <title>The Ectocarpus genome and the independent evolution of multicellularity in brown algae.</title>
        <authorList>
            <person name="Cock J.M."/>
            <person name="Sterck L."/>
            <person name="Rouze P."/>
            <person name="Scornet D."/>
            <person name="Allen A.E."/>
            <person name="Amoutzias G."/>
            <person name="Anthouard V."/>
            <person name="Artiguenave F."/>
            <person name="Aury J.M."/>
            <person name="Badger J.H."/>
            <person name="Beszteri B."/>
            <person name="Billiau K."/>
            <person name="Bonnet E."/>
            <person name="Bothwell J.H."/>
            <person name="Bowler C."/>
            <person name="Boyen C."/>
            <person name="Brownlee C."/>
            <person name="Carrano C.J."/>
            <person name="Charrier B."/>
            <person name="Cho G.Y."/>
            <person name="Coelho S.M."/>
            <person name="Collen J."/>
            <person name="Corre E."/>
            <person name="Da Silva C."/>
            <person name="Delage L."/>
            <person name="Delaroque N."/>
            <person name="Dittami S.M."/>
            <person name="Doulbeau S."/>
            <person name="Elias M."/>
            <person name="Farnham G."/>
            <person name="Gachon C.M."/>
            <person name="Gschloessl B."/>
            <person name="Heesch S."/>
            <person name="Jabbari K."/>
            <person name="Jubin C."/>
            <person name="Kawai H."/>
            <person name="Kimura K."/>
            <person name="Kloareg B."/>
            <person name="Kupper F.C."/>
            <person name="Lang D."/>
            <person name="Le Bail A."/>
            <person name="Leblanc C."/>
            <person name="Lerouge P."/>
            <person name="Lohr M."/>
            <person name="Lopez P.J."/>
            <person name="Martens C."/>
            <person name="Maumus F."/>
            <person name="Michel G."/>
            <person name="Miranda-Saavedra D."/>
            <person name="Morales J."/>
            <person name="Moreau H."/>
            <person name="Motomura T."/>
            <person name="Nagasato C."/>
            <person name="Napoli C.A."/>
            <person name="Nelson D.R."/>
            <person name="Nyvall-Collen P."/>
            <person name="Peters A.F."/>
            <person name="Pommier C."/>
            <person name="Potin P."/>
            <person name="Poulain J."/>
            <person name="Quesneville H."/>
            <person name="Read B."/>
            <person name="Rensing S.A."/>
            <person name="Ritter A."/>
            <person name="Rousvoal S."/>
            <person name="Samanta M."/>
            <person name="Samson G."/>
            <person name="Schroeder D.C."/>
            <person name="Segurens B."/>
            <person name="Strittmatter M."/>
            <person name="Tonon T."/>
            <person name="Tregear J.W."/>
            <person name="Valentin K."/>
            <person name="von Dassow P."/>
            <person name="Yamagishi T."/>
            <person name="Van de Peer Y."/>
            <person name="Wincker P."/>
        </authorList>
    </citation>
    <scope>NUCLEOTIDE SEQUENCE [LARGE SCALE GENOMIC DNA]</scope>
    <source>
        <strain evidence="4">Ec32 / CCAP1310/4</strain>
    </source>
</reference>
<evidence type="ECO:0000256" key="1">
    <source>
        <dbReference type="SAM" id="MobiDB-lite"/>
    </source>
</evidence>
<feature type="region of interest" description="Disordered" evidence="1">
    <location>
        <begin position="265"/>
        <end position="294"/>
    </location>
</feature>
<feature type="domain" description="Rhodanese" evidence="2">
    <location>
        <begin position="298"/>
        <end position="372"/>
    </location>
</feature>
<evidence type="ECO:0000313" key="3">
    <source>
        <dbReference type="EMBL" id="CBN74575.1"/>
    </source>
</evidence>
<feature type="region of interest" description="Disordered" evidence="1">
    <location>
        <begin position="1"/>
        <end position="26"/>
    </location>
</feature>
<keyword evidence="4" id="KW-1185">Reference proteome</keyword>
<dbReference type="EMBL" id="FN648487">
    <property type="protein sequence ID" value="CBN74575.1"/>
    <property type="molecule type" value="Genomic_DNA"/>
</dbReference>
<dbReference type="PROSITE" id="PS50206">
    <property type="entry name" value="RHODANESE_3"/>
    <property type="match status" value="1"/>
</dbReference>
<dbReference type="PANTHER" id="PTHR43268">
    <property type="entry name" value="THIOSULFATE SULFURTRANSFERASE/RHODANESE-LIKE DOMAIN-CONTAINING PROTEIN 2"/>
    <property type="match status" value="1"/>
</dbReference>
<dbReference type="OrthoDB" id="204262at2759"/>
<dbReference type="Pfam" id="PF17773">
    <property type="entry name" value="UPF0176_N"/>
    <property type="match status" value="1"/>
</dbReference>
<dbReference type="Gene3D" id="3.40.250.10">
    <property type="entry name" value="Rhodanese-like domain"/>
    <property type="match status" value="1"/>
</dbReference>
<dbReference type="InterPro" id="IPR040503">
    <property type="entry name" value="TRHO_N"/>
</dbReference>
<dbReference type="EMBL" id="FN649744">
    <property type="protein sequence ID" value="CBN74575.1"/>
    <property type="molecule type" value="Genomic_DNA"/>
</dbReference>
<dbReference type="STRING" id="2880.D8LKI5"/>
<dbReference type="InterPro" id="IPR036873">
    <property type="entry name" value="Rhodanese-like_dom_sf"/>
</dbReference>
<dbReference type="Proteomes" id="UP000002630">
    <property type="component" value="Linkage Group LG19"/>
</dbReference>
<evidence type="ECO:0000313" key="4">
    <source>
        <dbReference type="Proteomes" id="UP000002630"/>
    </source>
</evidence>
<evidence type="ECO:0000259" key="2">
    <source>
        <dbReference type="PROSITE" id="PS50206"/>
    </source>
</evidence>
<dbReference type="AlphaFoldDB" id="D8LKI5"/>
<proteinExistence type="predicted"/>
<feature type="compositionally biased region" description="Low complexity" evidence="1">
    <location>
        <begin position="14"/>
        <end position="25"/>
    </location>
</feature>
<protein>
    <recommendedName>
        <fullName evidence="2">Rhodanese domain-containing protein</fullName>
    </recommendedName>
</protein>
<dbReference type="PANTHER" id="PTHR43268:SF6">
    <property type="entry name" value="THIOSULFATE SULFURTRANSFERASE_RHODANESE-LIKE DOMAIN-CONTAINING PROTEIN 2"/>
    <property type="match status" value="1"/>
</dbReference>
<gene>
    <name evidence="3" type="ORF">Esi_0030_0091</name>
</gene>
<name>D8LKI5_ECTSI</name>
<dbReference type="InParanoid" id="D8LKI5"/>
<dbReference type="SUPFAM" id="SSF52821">
    <property type="entry name" value="Rhodanese/Cell cycle control phosphatase"/>
    <property type="match status" value="1"/>
</dbReference>
<feature type="region of interest" description="Disordered" evidence="1">
    <location>
        <begin position="203"/>
        <end position="230"/>
    </location>
</feature>
<dbReference type="InterPro" id="IPR020936">
    <property type="entry name" value="TrhO"/>
</dbReference>
<dbReference type="Gene3D" id="3.30.70.100">
    <property type="match status" value="1"/>
</dbReference>
<accession>D8LKI5</accession>
<dbReference type="InterPro" id="IPR001763">
    <property type="entry name" value="Rhodanese-like_dom"/>
</dbReference>